<dbReference type="Proteomes" id="UP000799436">
    <property type="component" value="Unassembled WGS sequence"/>
</dbReference>
<gene>
    <name evidence="4" type="ORF">EJ03DRAFT_352323</name>
</gene>
<dbReference type="InterPro" id="IPR000873">
    <property type="entry name" value="AMP-dep_synth/lig_dom"/>
</dbReference>
<dbReference type="Pfam" id="PF00501">
    <property type="entry name" value="AMP-binding"/>
    <property type="match status" value="1"/>
</dbReference>
<evidence type="ECO:0000313" key="4">
    <source>
        <dbReference type="EMBL" id="KAF2768238.1"/>
    </source>
</evidence>
<dbReference type="Pfam" id="PF00550">
    <property type="entry name" value="PP-binding"/>
    <property type="match status" value="1"/>
</dbReference>
<dbReference type="OrthoDB" id="429813at2759"/>
<protein>
    <submittedName>
        <fullName evidence="4">Acetyl-CoA synthetase-like protein</fullName>
    </submittedName>
</protein>
<evidence type="ECO:0000313" key="5">
    <source>
        <dbReference type="Proteomes" id="UP000799436"/>
    </source>
</evidence>
<dbReference type="PANTHER" id="PTHR43439:SF2">
    <property type="entry name" value="ENZYME, PUTATIVE (JCVI)-RELATED"/>
    <property type="match status" value="1"/>
</dbReference>
<keyword evidence="2" id="KW-0597">Phosphoprotein</keyword>
<dbReference type="Gene3D" id="3.40.50.720">
    <property type="entry name" value="NAD(P)-binding Rossmann-like Domain"/>
    <property type="match status" value="1"/>
</dbReference>
<keyword evidence="5" id="KW-1185">Reference proteome</keyword>
<dbReference type="SMART" id="SM00823">
    <property type="entry name" value="PKS_PP"/>
    <property type="match status" value="1"/>
</dbReference>
<dbReference type="InterPro" id="IPR042099">
    <property type="entry name" value="ANL_N_sf"/>
</dbReference>
<dbReference type="InterPro" id="IPR051414">
    <property type="entry name" value="Adenylate-forming_Reductase"/>
</dbReference>
<dbReference type="InterPro" id="IPR009081">
    <property type="entry name" value="PP-bd_ACP"/>
</dbReference>
<dbReference type="SUPFAM" id="SSF51735">
    <property type="entry name" value="NAD(P)-binding Rossmann-fold domains"/>
    <property type="match status" value="1"/>
</dbReference>
<reference evidence="4" key="1">
    <citation type="journal article" date="2020" name="Stud. Mycol.">
        <title>101 Dothideomycetes genomes: a test case for predicting lifestyles and emergence of pathogens.</title>
        <authorList>
            <person name="Haridas S."/>
            <person name="Albert R."/>
            <person name="Binder M."/>
            <person name="Bloem J."/>
            <person name="Labutti K."/>
            <person name="Salamov A."/>
            <person name="Andreopoulos B."/>
            <person name="Baker S."/>
            <person name="Barry K."/>
            <person name="Bills G."/>
            <person name="Bluhm B."/>
            <person name="Cannon C."/>
            <person name="Castanera R."/>
            <person name="Culley D."/>
            <person name="Daum C."/>
            <person name="Ezra D."/>
            <person name="Gonzalez J."/>
            <person name="Henrissat B."/>
            <person name="Kuo A."/>
            <person name="Liang C."/>
            <person name="Lipzen A."/>
            <person name="Lutzoni F."/>
            <person name="Magnuson J."/>
            <person name="Mondo S."/>
            <person name="Nolan M."/>
            <person name="Ohm R."/>
            <person name="Pangilinan J."/>
            <person name="Park H.-J."/>
            <person name="Ramirez L."/>
            <person name="Alfaro M."/>
            <person name="Sun H."/>
            <person name="Tritt A."/>
            <person name="Yoshinaga Y."/>
            <person name="Zwiers L.-H."/>
            <person name="Turgeon B."/>
            <person name="Goodwin S."/>
            <person name="Spatafora J."/>
            <person name="Crous P."/>
            <person name="Grigoriev I."/>
        </authorList>
    </citation>
    <scope>NUCLEOTIDE SEQUENCE</scope>
    <source>
        <strain evidence="4">CBS 116005</strain>
    </source>
</reference>
<dbReference type="PANTHER" id="PTHR43439">
    <property type="entry name" value="PHENYLACETATE-COENZYME A LIGASE"/>
    <property type="match status" value="1"/>
</dbReference>
<evidence type="ECO:0000259" key="3">
    <source>
        <dbReference type="SMART" id="SM00823"/>
    </source>
</evidence>
<feature type="domain" description="Polyketide synthase-like phosphopantetheine-binding" evidence="3">
    <location>
        <begin position="564"/>
        <end position="640"/>
    </location>
</feature>
<dbReference type="EMBL" id="ML995846">
    <property type="protein sequence ID" value="KAF2768238.1"/>
    <property type="molecule type" value="Genomic_DNA"/>
</dbReference>
<keyword evidence="1" id="KW-0596">Phosphopantetheine</keyword>
<dbReference type="PROSITE" id="PS00455">
    <property type="entry name" value="AMP_BINDING"/>
    <property type="match status" value="1"/>
</dbReference>
<sequence length="1059" mass="116499">MVSPSTQSDLGDLVLPRAVEKHAREHPHDTFMLTPRSADLSRGYRSITYCDLAHAVDGLARWAQWAIGVDHMEETIAYIGLNDQRYFTTVTGLMKAGYKTMLPSPRNSKEGQASLFQATGCKFLLHSEGMETFVEAIKEAVPGLTTVKVESWDQMLKHGEEQDRDDHPFKGRYSSAAGAKVLILHTSGSTGLPKPIFLTNAALAVNRTHRFIPVPEGRQCVEALLFPEGKPLFTMAPLYHALGAIVAVGTIFNRGTMVQLPAERPINAQLIIDVINDTKPWSGIFAPAILEQIEATSGGLDALGILENVFFGGAPLAHGSGDKINTVTRVQTIIGSTEAGLIPNLLPEDKNDWRCFEFVEGAGVQMQPEEDSDLFEMVVKKNAEYLQWQGVFATFPDIDEWRTKDLMAPHPTKAGLWTYIGRKDDWIVLSNGEKFNPVGFEKQVDSHPFLKGSMVVGQGRFQTGLILEPDWDVLPSDKDPLELLDDVWPMIEKANAVAPAHGRVWRSKVAIAKRGKPFQRAAKGSLVRRQTVELFKNEIEALYSNEGSDDQLGKLGPGADLSDVKKFLRKVFKIKGLAIPEDAADDADLFAYGTDSLQVLALSSTLSHACKSAGRGTVSARDIYAHPTIEGLAKWLQSSGEQDGQNGGGAENREEIMAKMVEKYIHDLPSVPAAQVNARPEKHTVVVTGSTGSLGNYILQELVADPTVAGVYCLNRSADAEARNRKSFDERRVATDFSKVKFLHTDFSKDLFGLQKDVYDTMLQQVDIFIHNAWTVDFNKALESYEAVHVAGTRRCVDFSLASKYRAQIVFISSIASVGNWLSKHSTSEFVPEVLMEDHSLPIPGQGYAGSKHVASIILAKASEKAGVPSTIVRTGQIAGPSEEGMVWNKHEWLPSIAISSRAMGIVPERLGNQDLVDWVPLDLAARTAVEVSQSRAEQITRANADSVTVAHLVNPRTVSWSQLVPAVREAIQKSTGQDVQVVPFETWLNKLKAIEPTTKNAEKFPGIKLIDFYEGLAREAAGLPRLATAQTAKLSRTLASMRAVDERMMRTWMGQWWD</sequence>
<dbReference type="Pfam" id="PF23562">
    <property type="entry name" value="AMP-binding_C_3"/>
    <property type="match status" value="1"/>
</dbReference>
<dbReference type="GO" id="GO:0031177">
    <property type="term" value="F:phosphopantetheine binding"/>
    <property type="evidence" value="ECO:0007669"/>
    <property type="project" value="InterPro"/>
</dbReference>
<evidence type="ECO:0000256" key="1">
    <source>
        <dbReference type="ARBA" id="ARBA00022450"/>
    </source>
</evidence>
<evidence type="ECO:0000256" key="2">
    <source>
        <dbReference type="ARBA" id="ARBA00022553"/>
    </source>
</evidence>
<dbReference type="InterPro" id="IPR020845">
    <property type="entry name" value="AMP-binding_CS"/>
</dbReference>
<accession>A0A6G1L730</accession>
<dbReference type="Gene3D" id="1.10.1200.10">
    <property type="entry name" value="ACP-like"/>
    <property type="match status" value="1"/>
</dbReference>
<dbReference type="InterPro" id="IPR036291">
    <property type="entry name" value="NAD(P)-bd_dom_sf"/>
</dbReference>
<dbReference type="InterPro" id="IPR036736">
    <property type="entry name" value="ACP-like_sf"/>
</dbReference>
<organism evidence="4 5">
    <name type="scientific">Teratosphaeria nubilosa</name>
    <dbReference type="NCBI Taxonomy" id="161662"/>
    <lineage>
        <taxon>Eukaryota</taxon>
        <taxon>Fungi</taxon>
        <taxon>Dikarya</taxon>
        <taxon>Ascomycota</taxon>
        <taxon>Pezizomycotina</taxon>
        <taxon>Dothideomycetes</taxon>
        <taxon>Dothideomycetidae</taxon>
        <taxon>Mycosphaerellales</taxon>
        <taxon>Teratosphaeriaceae</taxon>
        <taxon>Teratosphaeria</taxon>
    </lineage>
</organism>
<proteinExistence type="predicted"/>
<name>A0A6G1L730_9PEZI</name>
<dbReference type="InterPro" id="IPR013120">
    <property type="entry name" value="FAR_NAD-bd"/>
</dbReference>
<dbReference type="AlphaFoldDB" id="A0A6G1L730"/>
<dbReference type="SUPFAM" id="SSF47336">
    <property type="entry name" value="ACP-like"/>
    <property type="match status" value="1"/>
</dbReference>
<dbReference type="Gene3D" id="3.40.50.12780">
    <property type="entry name" value="N-terminal domain of ligase-like"/>
    <property type="match status" value="1"/>
</dbReference>
<dbReference type="Pfam" id="PF07993">
    <property type="entry name" value="NAD_binding_4"/>
    <property type="match status" value="1"/>
</dbReference>
<dbReference type="SUPFAM" id="SSF56801">
    <property type="entry name" value="Acetyl-CoA synthetase-like"/>
    <property type="match status" value="1"/>
</dbReference>
<dbReference type="InterPro" id="IPR020806">
    <property type="entry name" value="PKS_PP-bd"/>
</dbReference>